<dbReference type="PANTHER" id="PTHR46564:SF1">
    <property type="entry name" value="TRANSPOSASE"/>
    <property type="match status" value="1"/>
</dbReference>
<evidence type="ECO:0008006" key="5">
    <source>
        <dbReference type="Google" id="ProtNLM"/>
    </source>
</evidence>
<dbReference type="Proteomes" id="UP000077002">
    <property type="component" value="Unassembled WGS sequence"/>
</dbReference>
<evidence type="ECO:0000313" key="3">
    <source>
        <dbReference type="EMBL" id="OAG33765.1"/>
    </source>
</evidence>
<evidence type="ECO:0000259" key="2">
    <source>
        <dbReference type="Pfam" id="PF13592"/>
    </source>
</evidence>
<dbReference type="RefSeq" id="XP_022505717.1">
    <property type="nucleotide sequence ID" value="XM_022661973.1"/>
</dbReference>
<reference evidence="3 4" key="1">
    <citation type="submission" date="2016-03" db="EMBL/GenBank/DDBJ databases">
        <title>Draft genome sequence of the Fonsecaea monophora CBS 269.37.</title>
        <authorList>
            <person name="Bombassaro A."/>
            <person name="Vinicius W.A."/>
            <person name="De Hoog S."/>
            <person name="Sun J."/>
            <person name="Souza E.M."/>
            <person name="Raittz R.T."/>
            <person name="Costa F."/>
            <person name="Leao A.C."/>
            <person name="Tadra-Sfeir M.Z."/>
            <person name="Baura V."/>
            <person name="Balsanelli E."/>
            <person name="Pedrosa F.O."/>
            <person name="Moreno L.F."/>
            <person name="Steffens M.B."/>
            <person name="Xi L."/>
            <person name="Bocca A.L."/>
            <person name="Felipe M.S."/>
            <person name="Teixeira M."/>
            <person name="Telles Filho F.Q."/>
            <person name="Azevedo C.M."/>
            <person name="Gomes R."/>
            <person name="Vicente V.A."/>
        </authorList>
    </citation>
    <scope>NUCLEOTIDE SEQUENCE [LARGE SCALE GENOMIC DNA]</scope>
    <source>
        <strain evidence="3 4">CBS 269.37</strain>
    </source>
</reference>
<protein>
    <recommendedName>
        <fullName evidence="5">Tc1-like transposase DDE domain-containing protein</fullName>
    </recommendedName>
</protein>
<feature type="domain" description="Tc1-like transposase DDE" evidence="1">
    <location>
        <begin position="76"/>
        <end position="149"/>
    </location>
</feature>
<organism evidence="3 4">
    <name type="scientific">Fonsecaea monophora</name>
    <dbReference type="NCBI Taxonomy" id="254056"/>
    <lineage>
        <taxon>Eukaryota</taxon>
        <taxon>Fungi</taxon>
        <taxon>Dikarya</taxon>
        <taxon>Ascomycota</taxon>
        <taxon>Pezizomycotina</taxon>
        <taxon>Eurotiomycetes</taxon>
        <taxon>Chaetothyriomycetidae</taxon>
        <taxon>Chaetothyriales</taxon>
        <taxon>Herpotrichiellaceae</taxon>
        <taxon>Fonsecaea</taxon>
    </lineage>
</organism>
<dbReference type="InterPro" id="IPR025959">
    <property type="entry name" value="Winged_HTH_dom"/>
</dbReference>
<dbReference type="Pfam" id="PF13358">
    <property type="entry name" value="DDE_3"/>
    <property type="match status" value="1"/>
</dbReference>
<dbReference type="PANTHER" id="PTHR46564">
    <property type="entry name" value="TRANSPOSASE"/>
    <property type="match status" value="1"/>
</dbReference>
<sequence length="150" mass="17371">MTAINQFIQDFPTAQRDEVCDLLKEEFNIEVHPTTAGRILKKLGLTRKRVNKINIRRDESLVTAFLANMTQYSVEQLVCLDESAANERTSDRKYGWSPRGVPCRVRAFNRRSIRWSILPALTIDGWLDYEIFQGSFNGERFLAFVERLLG</sequence>
<accession>A0A177EP45</accession>
<dbReference type="GeneID" id="34607200"/>
<comment type="caution">
    <text evidence="3">The sequence shown here is derived from an EMBL/GenBank/DDBJ whole genome shotgun (WGS) entry which is preliminary data.</text>
</comment>
<dbReference type="OrthoDB" id="5386133at2759"/>
<dbReference type="EMBL" id="LVKK01000270">
    <property type="protein sequence ID" value="OAG33765.1"/>
    <property type="molecule type" value="Genomic_DNA"/>
</dbReference>
<evidence type="ECO:0000313" key="4">
    <source>
        <dbReference type="Proteomes" id="UP000077002"/>
    </source>
</evidence>
<name>A0A177EP45_9EURO</name>
<dbReference type="Pfam" id="PF13592">
    <property type="entry name" value="HTH_33"/>
    <property type="match status" value="1"/>
</dbReference>
<evidence type="ECO:0000259" key="1">
    <source>
        <dbReference type="Pfam" id="PF13358"/>
    </source>
</evidence>
<dbReference type="AlphaFoldDB" id="A0A177EP45"/>
<feature type="domain" description="Winged helix-turn helix" evidence="2">
    <location>
        <begin position="16"/>
        <end position="67"/>
    </location>
</feature>
<keyword evidence="4" id="KW-1185">Reference proteome</keyword>
<proteinExistence type="predicted"/>
<gene>
    <name evidence="3" type="ORF">AYO21_12170</name>
</gene>
<dbReference type="InterPro" id="IPR038717">
    <property type="entry name" value="Tc1-like_DDE_dom"/>
</dbReference>